<evidence type="ECO:0000313" key="9">
    <source>
        <dbReference type="Proteomes" id="UP000178406"/>
    </source>
</evidence>
<keyword evidence="7" id="KW-0862">Zinc</keyword>
<keyword evidence="4" id="KW-0479">Metal-binding</keyword>
<dbReference type="Pfam" id="PF02130">
    <property type="entry name" value="YbeY"/>
    <property type="match status" value="2"/>
</dbReference>
<keyword evidence="3" id="KW-0540">Nuclease</keyword>
<evidence type="ECO:0000256" key="7">
    <source>
        <dbReference type="ARBA" id="ARBA00022833"/>
    </source>
</evidence>
<evidence type="ECO:0000313" key="8">
    <source>
        <dbReference type="EMBL" id="OGF74779.1"/>
    </source>
</evidence>
<keyword evidence="5" id="KW-0255">Endonuclease</keyword>
<evidence type="ECO:0000256" key="2">
    <source>
        <dbReference type="ARBA" id="ARBA00010875"/>
    </source>
</evidence>
<comment type="caution">
    <text evidence="8">The sequence shown here is derived from an EMBL/GenBank/DDBJ whole genome shotgun (WGS) entry which is preliminary data.</text>
</comment>
<dbReference type="InterPro" id="IPR002036">
    <property type="entry name" value="YbeY"/>
</dbReference>
<dbReference type="SUPFAM" id="SSF55486">
    <property type="entry name" value="Metalloproteases ('zincins'), catalytic domain"/>
    <property type="match status" value="1"/>
</dbReference>
<dbReference type="STRING" id="1798338.A3J56_01600"/>
<proteinExistence type="inferred from homology"/>
<evidence type="ECO:0000256" key="1">
    <source>
        <dbReference type="ARBA" id="ARBA00001947"/>
    </source>
</evidence>
<accession>A0A1F5WGC4</accession>
<dbReference type="EMBL" id="MFHQ01000006">
    <property type="protein sequence ID" value="OGF74779.1"/>
    <property type="molecule type" value="Genomic_DNA"/>
</dbReference>
<dbReference type="GO" id="GO:0004519">
    <property type="term" value="F:endonuclease activity"/>
    <property type="evidence" value="ECO:0007669"/>
    <property type="project" value="UniProtKB-KW"/>
</dbReference>
<dbReference type="GO" id="GO:0006364">
    <property type="term" value="P:rRNA processing"/>
    <property type="evidence" value="ECO:0007669"/>
    <property type="project" value="InterPro"/>
</dbReference>
<dbReference type="PANTHER" id="PTHR46986">
    <property type="entry name" value="ENDORIBONUCLEASE YBEY, CHLOROPLASTIC"/>
    <property type="match status" value="1"/>
</dbReference>
<dbReference type="GO" id="GO:0004222">
    <property type="term" value="F:metalloendopeptidase activity"/>
    <property type="evidence" value="ECO:0007669"/>
    <property type="project" value="InterPro"/>
</dbReference>
<dbReference type="PANTHER" id="PTHR46986:SF1">
    <property type="entry name" value="ENDORIBONUCLEASE YBEY, CHLOROPLASTIC"/>
    <property type="match status" value="1"/>
</dbReference>
<organism evidence="8 9">
    <name type="scientific">Candidatus Giovannonibacteria bacterium RIFCSPHIGHO2_02_FULL_46_20</name>
    <dbReference type="NCBI Taxonomy" id="1798338"/>
    <lineage>
        <taxon>Bacteria</taxon>
        <taxon>Candidatus Giovannoniibacteriota</taxon>
    </lineage>
</organism>
<protein>
    <submittedName>
        <fullName evidence="8">Uncharacterized protein</fullName>
    </submittedName>
</protein>
<name>A0A1F5WGC4_9BACT</name>
<dbReference type="Gene3D" id="3.40.390.30">
    <property type="entry name" value="Metalloproteases ('zincins'), catalytic domain"/>
    <property type="match status" value="2"/>
</dbReference>
<dbReference type="InterPro" id="IPR023091">
    <property type="entry name" value="MetalPrtase_cat_dom_sf_prd"/>
</dbReference>
<sequence>MIEFTNLTSKPIRRAKFEKLYRTTMPKNFALSVVFAPPSLMRKLNKTYRKKDQTANVLSFLLDKNISEIFLNSNEKNLFHLFVHGCLHVLGYGHKTTKKAMAMEKKEQLVLRKVCSFLVD</sequence>
<gene>
    <name evidence="8" type="ORF">A3J56_01600</name>
</gene>
<comment type="similarity">
    <text evidence="2">Belongs to the endoribonuclease YbeY family.</text>
</comment>
<evidence type="ECO:0000256" key="5">
    <source>
        <dbReference type="ARBA" id="ARBA00022759"/>
    </source>
</evidence>
<dbReference type="GO" id="GO:0046872">
    <property type="term" value="F:metal ion binding"/>
    <property type="evidence" value="ECO:0007669"/>
    <property type="project" value="UniProtKB-KW"/>
</dbReference>
<comment type="cofactor">
    <cofactor evidence="1">
        <name>Zn(2+)</name>
        <dbReference type="ChEBI" id="CHEBI:29105"/>
    </cofactor>
</comment>
<dbReference type="AlphaFoldDB" id="A0A1F5WGC4"/>
<reference evidence="8 9" key="1">
    <citation type="journal article" date="2016" name="Nat. Commun.">
        <title>Thousands of microbial genomes shed light on interconnected biogeochemical processes in an aquifer system.</title>
        <authorList>
            <person name="Anantharaman K."/>
            <person name="Brown C.T."/>
            <person name="Hug L.A."/>
            <person name="Sharon I."/>
            <person name="Castelle C.J."/>
            <person name="Probst A.J."/>
            <person name="Thomas B.C."/>
            <person name="Singh A."/>
            <person name="Wilkins M.J."/>
            <person name="Karaoz U."/>
            <person name="Brodie E.L."/>
            <person name="Williams K.H."/>
            <person name="Hubbard S.S."/>
            <person name="Banfield J.F."/>
        </authorList>
    </citation>
    <scope>NUCLEOTIDE SEQUENCE [LARGE SCALE GENOMIC DNA]</scope>
</reference>
<evidence type="ECO:0000256" key="3">
    <source>
        <dbReference type="ARBA" id="ARBA00022722"/>
    </source>
</evidence>
<evidence type="ECO:0000256" key="6">
    <source>
        <dbReference type="ARBA" id="ARBA00022801"/>
    </source>
</evidence>
<keyword evidence="6" id="KW-0378">Hydrolase</keyword>
<evidence type="ECO:0000256" key="4">
    <source>
        <dbReference type="ARBA" id="ARBA00022723"/>
    </source>
</evidence>
<dbReference type="Proteomes" id="UP000178406">
    <property type="component" value="Unassembled WGS sequence"/>
</dbReference>